<dbReference type="GO" id="GO:0007034">
    <property type="term" value="P:vacuolar transport"/>
    <property type="evidence" value="ECO:0007669"/>
    <property type="project" value="TreeGrafter"/>
</dbReference>
<feature type="compositionally biased region" description="Basic and acidic residues" evidence="1">
    <location>
        <begin position="47"/>
        <end position="76"/>
    </location>
</feature>
<keyword evidence="3" id="KW-1185">Reference proteome</keyword>
<evidence type="ECO:0000256" key="1">
    <source>
        <dbReference type="SAM" id="MobiDB-lite"/>
    </source>
</evidence>
<reference evidence="2" key="1">
    <citation type="journal article" date="2020" name="Nat. Commun.">
        <title>Large-scale genome sequencing of mycorrhizal fungi provides insights into the early evolution of symbiotic traits.</title>
        <authorList>
            <person name="Miyauchi S."/>
            <person name="Kiss E."/>
            <person name="Kuo A."/>
            <person name="Drula E."/>
            <person name="Kohler A."/>
            <person name="Sanchez-Garcia M."/>
            <person name="Morin E."/>
            <person name="Andreopoulos B."/>
            <person name="Barry K.W."/>
            <person name="Bonito G."/>
            <person name="Buee M."/>
            <person name="Carver A."/>
            <person name="Chen C."/>
            <person name="Cichocki N."/>
            <person name="Clum A."/>
            <person name="Culley D."/>
            <person name="Crous P.W."/>
            <person name="Fauchery L."/>
            <person name="Girlanda M."/>
            <person name="Hayes R.D."/>
            <person name="Keri Z."/>
            <person name="LaButti K."/>
            <person name="Lipzen A."/>
            <person name="Lombard V."/>
            <person name="Magnuson J."/>
            <person name="Maillard F."/>
            <person name="Murat C."/>
            <person name="Nolan M."/>
            <person name="Ohm R.A."/>
            <person name="Pangilinan J."/>
            <person name="Pereira M.F."/>
            <person name="Perotto S."/>
            <person name="Peter M."/>
            <person name="Pfister S."/>
            <person name="Riley R."/>
            <person name="Sitrit Y."/>
            <person name="Stielow J.B."/>
            <person name="Szollosi G."/>
            <person name="Zifcakova L."/>
            <person name="Stursova M."/>
            <person name="Spatafora J.W."/>
            <person name="Tedersoo L."/>
            <person name="Vaario L.M."/>
            <person name="Yamada A."/>
            <person name="Yan M."/>
            <person name="Wang P."/>
            <person name="Xu J."/>
            <person name="Bruns T."/>
            <person name="Baldrian P."/>
            <person name="Vilgalys R."/>
            <person name="Dunand C."/>
            <person name="Henrissat B."/>
            <person name="Grigoriev I.V."/>
            <person name="Hibbett D."/>
            <person name="Nagy L.G."/>
            <person name="Martin F.M."/>
        </authorList>
    </citation>
    <scope>NUCLEOTIDE SEQUENCE</scope>
    <source>
        <strain evidence="2">UP504</strain>
    </source>
</reference>
<dbReference type="OrthoDB" id="2158714at2759"/>
<dbReference type="PANTHER" id="PTHR28218">
    <property type="entry name" value="VPS4-ASSOCIATED PROTEIN 1"/>
    <property type="match status" value="1"/>
</dbReference>
<evidence type="ECO:0008006" key="4">
    <source>
        <dbReference type="Google" id="ProtNLM"/>
    </source>
</evidence>
<accession>A0A9P6ARC8</accession>
<feature type="compositionally biased region" description="Pro residues" evidence="1">
    <location>
        <begin position="86"/>
        <end position="95"/>
    </location>
</feature>
<name>A0A9P6ARC8_9AGAM</name>
<dbReference type="Pfam" id="PF08432">
    <property type="entry name" value="Vfa1"/>
    <property type="match status" value="1"/>
</dbReference>
<evidence type="ECO:0000313" key="2">
    <source>
        <dbReference type="EMBL" id="KAF9509476.1"/>
    </source>
</evidence>
<sequence length="141" mass="15714">MSNTDFLYTCETHLSDPGFATSLPPSNPAPPKLSDPEIAKIKEEWEEKQRLNKAKEADKSKDEDTTDKCKGKDSPKESSATKSPNPSVPLAPIPAVPVASSHARFALHREIFAMRQMEHRKRRQVARVKQVAPMLPSVPRT</sequence>
<organism evidence="2 3">
    <name type="scientific">Hydnum rufescens UP504</name>
    <dbReference type="NCBI Taxonomy" id="1448309"/>
    <lineage>
        <taxon>Eukaryota</taxon>
        <taxon>Fungi</taxon>
        <taxon>Dikarya</taxon>
        <taxon>Basidiomycota</taxon>
        <taxon>Agaricomycotina</taxon>
        <taxon>Agaricomycetes</taxon>
        <taxon>Cantharellales</taxon>
        <taxon>Hydnaceae</taxon>
        <taxon>Hydnum</taxon>
    </lineage>
</organism>
<comment type="caution">
    <text evidence="2">The sequence shown here is derived from an EMBL/GenBank/DDBJ whole genome shotgun (WGS) entry which is preliminary data.</text>
</comment>
<dbReference type="InterPro" id="IPR013640">
    <property type="entry name" value="Vfa1"/>
</dbReference>
<dbReference type="GO" id="GO:0005768">
    <property type="term" value="C:endosome"/>
    <property type="evidence" value="ECO:0007669"/>
    <property type="project" value="TreeGrafter"/>
</dbReference>
<feature type="region of interest" description="Disordered" evidence="1">
    <location>
        <begin position="17"/>
        <end position="36"/>
    </location>
</feature>
<feature type="region of interest" description="Disordered" evidence="1">
    <location>
        <begin position="47"/>
        <end position="95"/>
    </location>
</feature>
<dbReference type="AlphaFoldDB" id="A0A9P6ARC8"/>
<gene>
    <name evidence="2" type="ORF">BS47DRAFT_1349146</name>
</gene>
<evidence type="ECO:0000313" key="3">
    <source>
        <dbReference type="Proteomes" id="UP000886523"/>
    </source>
</evidence>
<dbReference type="EMBL" id="MU129034">
    <property type="protein sequence ID" value="KAF9509476.1"/>
    <property type="molecule type" value="Genomic_DNA"/>
</dbReference>
<proteinExistence type="predicted"/>
<dbReference type="PANTHER" id="PTHR28218:SF1">
    <property type="entry name" value="VPS4-ASSOCIATED PROTEIN 1"/>
    <property type="match status" value="1"/>
</dbReference>
<protein>
    <recommendedName>
        <fullName evidence="4">DUF1742-domain-containing protein</fullName>
    </recommendedName>
</protein>
<feature type="region of interest" description="Disordered" evidence="1">
    <location>
        <begin position="122"/>
        <end position="141"/>
    </location>
</feature>
<dbReference type="Proteomes" id="UP000886523">
    <property type="component" value="Unassembled WGS sequence"/>
</dbReference>